<evidence type="ECO:0000313" key="2">
    <source>
        <dbReference type="Proteomes" id="UP000265325"/>
    </source>
</evidence>
<accession>A0A2P2GHT9</accession>
<dbReference type="Proteomes" id="UP000265325">
    <property type="component" value="Unassembled WGS sequence"/>
</dbReference>
<evidence type="ECO:0000313" key="1">
    <source>
        <dbReference type="EMBL" id="KKZ71086.1"/>
    </source>
</evidence>
<reference evidence="1 2" key="1">
    <citation type="submission" date="2015-05" db="EMBL/GenBank/DDBJ databases">
        <title>Draft Genome assembly of Streptomyces showdoensis.</title>
        <authorList>
            <person name="Thapa K.K."/>
            <person name="Metsa-Ketela M."/>
        </authorList>
    </citation>
    <scope>NUCLEOTIDE SEQUENCE [LARGE SCALE GENOMIC DNA]</scope>
    <source>
        <strain evidence="1 2">ATCC 15227</strain>
    </source>
</reference>
<dbReference type="AlphaFoldDB" id="A0A2P2GHT9"/>
<proteinExistence type="predicted"/>
<dbReference type="EMBL" id="LAQS01000044">
    <property type="protein sequence ID" value="KKZ71086.1"/>
    <property type="molecule type" value="Genomic_DNA"/>
</dbReference>
<sequence>MRSKPLMSTKLLRSILASVFIGAAAVGALAVSDPVWDSTPAKVVAAPIDPVWDFAPAGQLDPVWDSSPADADA</sequence>
<gene>
    <name evidence="1" type="ORF">VO63_25540</name>
</gene>
<protein>
    <submittedName>
        <fullName evidence="1">Uncharacterized protein</fullName>
    </submittedName>
</protein>
<name>A0A2P2GHT9_STREW</name>
<comment type="caution">
    <text evidence="1">The sequence shown here is derived from an EMBL/GenBank/DDBJ whole genome shotgun (WGS) entry which is preliminary data.</text>
</comment>
<keyword evidence="2" id="KW-1185">Reference proteome</keyword>
<organism evidence="1 2">
    <name type="scientific">Streptomyces showdoensis</name>
    <dbReference type="NCBI Taxonomy" id="68268"/>
    <lineage>
        <taxon>Bacteria</taxon>
        <taxon>Bacillati</taxon>
        <taxon>Actinomycetota</taxon>
        <taxon>Actinomycetes</taxon>
        <taxon>Kitasatosporales</taxon>
        <taxon>Streptomycetaceae</taxon>
        <taxon>Streptomyces</taxon>
    </lineage>
</organism>